<sequence>MKKGIFPFLCLLLSLSLGLSASATAAEVKSKPTDLLSEESFAFAYSDLSGTRLLSDNSDRPKRFIQAIYAPGLQTAITYVKHQRQSEKSNGRQTAWNFDHDEGELFKVAKGKLTENETVILTTKDAFQGHTFLKYKALTKGGFTKTTLRSVESIKKRKIKKQGLIGEVSKEIQIGLVEFQRGKGQLPLASIVLSTPKGLVFQDMVGNDDPNSTWRVEDGGEIKPEWFNVLFVTKSKSGYSLAIENWGSEGTYTMILQQKDRTFQLVADGARYTYPV</sequence>
<gene>
    <name evidence="2" type="ORF">EI981_14445</name>
</gene>
<proteinExistence type="predicted"/>
<dbReference type="AlphaFoldDB" id="A0A3S9UYV7"/>
<protein>
    <submittedName>
        <fullName evidence="2">Uncharacterized protein</fullName>
    </submittedName>
</protein>
<dbReference type="EMBL" id="CP034346">
    <property type="protein sequence ID" value="AZS15529.1"/>
    <property type="molecule type" value="Genomic_DNA"/>
</dbReference>
<dbReference type="RefSeq" id="WP_126999252.1">
    <property type="nucleotide sequence ID" value="NZ_CP034346.1"/>
</dbReference>
<keyword evidence="1" id="KW-0732">Signal</keyword>
<organism evidence="2 3">
    <name type="scientific">Paenibacillus lutimineralis</name>
    <dbReference type="NCBI Taxonomy" id="2707005"/>
    <lineage>
        <taxon>Bacteria</taxon>
        <taxon>Bacillati</taxon>
        <taxon>Bacillota</taxon>
        <taxon>Bacilli</taxon>
        <taxon>Bacillales</taxon>
        <taxon>Paenibacillaceae</taxon>
        <taxon>Paenibacillus</taxon>
    </lineage>
</organism>
<feature type="chain" id="PRO_5019183571" evidence="1">
    <location>
        <begin position="26"/>
        <end position="276"/>
    </location>
</feature>
<evidence type="ECO:0000313" key="2">
    <source>
        <dbReference type="EMBL" id="AZS15529.1"/>
    </source>
</evidence>
<dbReference type="Proteomes" id="UP000270678">
    <property type="component" value="Chromosome"/>
</dbReference>
<evidence type="ECO:0000313" key="3">
    <source>
        <dbReference type="Proteomes" id="UP000270678"/>
    </source>
</evidence>
<reference evidence="3" key="1">
    <citation type="submission" date="2018-12" db="EMBL/GenBank/DDBJ databases">
        <title>Complete genome sequence of Paenibacillus sp. MBLB1234.</title>
        <authorList>
            <person name="Nam Y.-D."/>
            <person name="Kang J."/>
            <person name="Chung W.-H."/>
            <person name="Park Y.S."/>
        </authorList>
    </citation>
    <scope>NUCLEOTIDE SEQUENCE [LARGE SCALE GENOMIC DNA]</scope>
    <source>
        <strain evidence="3">MBLB1234</strain>
    </source>
</reference>
<name>A0A3S9UYV7_9BACL</name>
<evidence type="ECO:0000256" key="1">
    <source>
        <dbReference type="SAM" id="SignalP"/>
    </source>
</evidence>
<dbReference type="KEGG" id="plut:EI981_14445"/>
<feature type="signal peptide" evidence="1">
    <location>
        <begin position="1"/>
        <end position="25"/>
    </location>
</feature>
<dbReference type="OrthoDB" id="2661942at2"/>
<accession>A0A3S9UYV7</accession>
<keyword evidence="3" id="KW-1185">Reference proteome</keyword>